<keyword evidence="1" id="KW-0677">Repeat</keyword>
<proteinExistence type="predicted"/>
<dbReference type="PROSITE" id="PS50297">
    <property type="entry name" value="ANK_REP_REGION"/>
    <property type="match status" value="3"/>
</dbReference>
<dbReference type="Proteomes" id="UP000503462">
    <property type="component" value="Chromosome 1"/>
</dbReference>
<feature type="region of interest" description="Disordered" evidence="4">
    <location>
        <begin position="1"/>
        <end position="20"/>
    </location>
</feature>
<dbReference type="InterPro" id="IPR002110">
    <property type="entry name" value="Ankyrin_rpt"/>
</dbReference>
<dbReference type="AlphaFoldDB" id="A0A6H0XPC5"/>
<dbReference type="Pfam" id="PF12796">
    <property type="entry name" value="Ank_2"/>
    <property type="match status" value="1"/>
</dbReference>
<dbReference type="Pfam" id="PF00023">
    <property type="entry name" value="Ank"/>
    <property type="match status" value="1"/>
</dbReference>
<name>A0A6H0XPC5_9PEZI</name>
<dbReference type="OrthoDB" id="5369447at2759"/>
<dbReference type="InterPro" id="IPR036770">
    <property type="entry name" value="Ankyrin_rpt-contain_sf"/>
</dbReference>
<accession>A0A6H0XPC5</accession>
<dbReference type="PROSITE" id="PS50088">
    <property type="entry name" value="ANK_REPEAT"/>
    <property type="match status" value="3"/>
</dbReference>
<keyword evidence="2 3" id="KW-0040">ANK repeat</keyword>
<keyword evidence="6" id="KW-1185">Reference proteome</keyword>
<dbReference type="Gene3D" id="1.25.40.20">
    <property type="entry name" value="Ankyrin repeat-containing domain"/>
    <property type="match status" value="1"/>
</dbReference>
<organism evidence="5 6">
    <name type="scientific">Peltaster fructicola</name>
    <dbReference type="NCBI Taxonomy" id="286661"/>
    <lineage>
        <taxon>Eukaryota</taxon>
        <taxon>Fungi</taxon>
        <taxon>Dikarya</taxon>
        <taxon>Ascomycota</taxon>
        <taxon>Pezizomycotina</taxon>
        <taxon>Dothideomycetes</taxon>
        <taxon>Dothideomycetes incertae sedis</taxon>
        <taxon>Peltaster</taxon>
    </lineage>
</organism>
<evidence type="ECO:0000256" key="1">
    <source>
        <dbReference type="ARBA" id="ARBA00022737"/>
    </source>
</evidence>
<protein>
    <submittedName>
        <fullName evidence="5">Uncharacterized protein</fullName>
    </submittedName>
</protein>
<evidence type="ECO:0000313" key="5">
    <source>
        <dbReference type="EMBL" id="QIW96484.1"/>
    </source>
</evidence>
<feature type="repeat" description="ANK" evidence="3">
    <location>
        <begin position="261"/>
        <end position="293"/>
    </location>
</feature>
<dbReference type="EMBL" id="CP051139">
    <property type="protein sequence ID" value="QIW96484.1"/>
    <property type="molecule type" value="Genomic_DNA"/>
</dbReference>
<feature type="repeat" description="ANK" evidence="3">
    <location>
        <begin position="228"/>
        <end position="260"/>
    </location>
</feature>
<dbReference type="SUPFAM" id="SSF48403">
    <property type="entry name" value="Ankyrin repeat"/>
    <property type="match status" value="1"/>
</dbReference>
<sequence>METSTSAESGLQISTSQSPRGTWEILTGEDKALPITDASSSGDLVSLQTLLSQPQWSKAMFDKQRTIYYVTRTLAINHEDTLSDGQTREVSSMLLTNLVRVATIAALKGHAAIVTTLLAFAAQHGVKASEVIWRMAVWKIILAGHADVIEAIVRAWPGFMRWDIDHGNRPLYEAVRRGRPKVVAVLLKLGADPFDSYAYRKVNLMHLAAKGNGPRMIELLLDHGVPIADTQAIHSAASVGQNDTIRFLMEHGADVNEISSNGDTPMHHAAHFGRTDTMAFLEIIGANPGAKNDRGETPAEKYERVKEEKQVYWTRHL</sequence>
<reference evidence="5 6" key="1">
    <citation type="journal article" date="2016" name="Sci. Rep.">
        <title>Peltaster fructicola genome reveals evolution from an invasive phytopathogen to an ectophytic parasite.</title>
        <authorList>
            <person name="Xu C."/>
            <person name="Chen H."/>
            <person name="Gleason M.L."/>
            <person name="Xu J.R."/>
            <person name="Liu H."/>
            <person name="Zhang R."/>
            <person name="Sun G."/>
        </authorList>
    </citation>
    <scope>NUCLEOTIDE SEQUENCE [LARGE SCALE GENOMIC DNA]</scope>
    <source>
        <strain evidence="5 6">LNHT1506</strain>
    </source>
</reference>
<gene>
    <name evidence="5" type="ORF">AMS68_002002</name>
</gene>
<evidence type="ECO:0000313" key="6">
    <source>
        <dbReference type="Proteomes" id="UP000503462"/>
    </source>
</evidence>
<dbReference type="PANTHER" id="PTHR24198:SF165">
    <property type="entry name" value="ANKYRIN REPEAT-CONTAINING PROTEIN-RELATED"/>
    <property type="match status" value="1"/>
</dbReference>
<dbReference type="SMART" id="SM00248">
    <property type="entry name" value="ANK"/>
    <property type="match status" value="4"/>
</dbReference>
<evidence type="ECO:0000256" key="3">
    <source>
        <dbReference type="PROSITE-ProRule" id="PRU00023"/>
    </source>
</evidence>
<feature type="repeat" description="ANK" evidence="3">
    <location>
        <begin position="166"/>
        <end position="192"/>
    </location>
</feature>
<evidence type="ECO:0000256" key="2">
    <source>
        <dbReference type="ARBA" id="ARBA00023043"/>
    </source>
</evidence>
<dbReference type="PANTHER" id="PTHR24198">
    <property type="entry name" value="ANKYRIN REPEAT AND PROTEIN KINASE DOMAIN-CONTAINING PROTEIN"/>
    <property type="match status" value="1"/>
</dbReference>
<evidence type="ECO:0000256" key="4">
    <source>
        <dbReference type="SAM" id="MobiDB-lite"/>
    </source>
</evidence>